<evidence type="ECO:0000313" key="2">
    <source>
        <dbReference type="Proteomes" id="UP000827872"/>
    </source>
</evidence>
<organism evidence="1 2">
    <name type="scientific">Sphaerodactylus townsendi</name>
    <dbReference type="NCBI Taxonomy" id="933632"/>
    <lineage>
        <taxon>Eukaryota</taxon>
        <taxon>Metazoa</taxon>
        <taxon>Chordata</taxon>
        <taxon>Craniata</taxon>
        <taxon>Vertebrata</taxon>
        <taxon>Euteleostomi</taxon>
        <taxon>Lepidosauria</taxon>
        <taxon>Squamata</taxon>
        <taxon>Bifurcata</taxon>
        <taxon>Gekkota</taxon>
        <taxon>Sphaerodactylidae</taxon>
        <taxon>Sphaerodactylus</taxon>
    </lineage>
</organism>
<evidence type="ECO:0000313" key="1">
    <source>
        <dbReference type="EMBL" id="KAH8003744.1"/>
    </source>
</evidence>
<proteinExistence type="predicted"/>
<comment type="caution">
    <text evidence="1">The sequence shown here is derived from an EMBL/GenBank/DDBJ whole genome shotgun (WGS) entry which is preliminary data.</text>
</comment>
<dbReference type="EMBL" id="CM037622">
    <property type="protein sequence ID" value="KAH8003744.1"/>
    <property type="molecule type" value="Genomic_DNA"/>
</dbReference>
<reference evidence="1" key="1">
    <citation type="submission" date="2021-08" db="EMBL/GenBank/DDBJ databases">
        <title>The first chromosome-level gecko genome reveals the dynamic sex chromosomes of Neotropical dwarf geckos (Sphaerodactylidae: Sphaerodactylus).</title>
        <authorList>
            <person name="Pinto B.J."/>
            <person name="Keating S.E."/>
            <person name="Gamble T."/>
        </authorList>
    </citation>
    <scope>NUCLEOTIDE SEQUENCE</scope>
    <source>
        <strain evidence="1">TG3544</strain>
    </source>
</reference>
<gene>
    <name evidence="1" type="ORF">K3G42_023713</name>
</gene>
<accession>A0ACB8FEW6</accession>
<keyword evidence="2" id="KW-1185">Reference proteome</keyword>
<protein>
    <submittedName>
        <fullName evidence="1">Uncharacterized protein</fullName>
    </submittedName>
</protein>
<dbReference type="Proteomes" id="UP000827872">
    <property type="component" value="Linkage Group LG09"/>
</dbReference>
<name>A0ACB8FEW6_9SAUR</name>
<sequence length="142" mass="16005">MGCGGSRADAIEPRYYESWTRETESTWLTNTDAEPPPQQLPGGGPESGNPEVGLRETGKEYYFMNYKQFFTNSSLTGWRVMLENVPDQGCWTKIEFTLLISCLNLRAIYLALISFKEQLICSSVLTRTDNVEAQSYLNKQGG</sequence>